<sequence>MLLAGFVVLAGCASTRPVKARAVVQCIITKQGRAENCQARQWDEALSSEQVGELIRHIQSRDYKPVTYNGKPLDVPYTFRFEFRDPMLPADGGRLFPEDGGSLLSTPES</sequence>
<dbReference type="Proteomes" id="UP000268094">
    <property type="component" value="Unassembled WGS sequence"/>
</dbReference>
<name>A0A3A8JVB9_9BACT</name>
<keyword evidence="2" id="KW-1185">Reference proteome</keyword>
<protein>
    <submittedName>
        <fullName evidence="1">Uncharacterized protein</fullName>
    </submittedName>
</protein>
<proteinExistence type="predicted"/>
<gene>
    <name evidence="1" type="ORF">D7V88_02145</name>
</gene>
<evidence type="ECO:0000313" key="2">
    <source>
        <dbReference type="Proteomes" id="UP000268094"/>
    </source>
</evidence>
<dbReference type="SUPFAM" id="SSF74653">
    <property type="entry name" value="TolA/TonB C-terminal domain"/>
    <property type="match status" value="1"/>
</dbReference>
<comment type="caution">
    <text evidence="1">The sequence shown here is derived from an EMBL/GenBank/DDBJ whole genome shotgun (WGS) entry which is preliminary data.</text>
</comment>
<evidence type="ECO:0000313" key="1">
    <source>
        <dbReference type="EMBL" id="RKG93513.1"/>
    </source>
</evidence>
<dbReference type="AlphaFoldDB" id="A0A3A8JVB9"/>
<dbReference type="EMBL" id="RAVZ01000007">
    <property type="protein sequence ID" value="RKG93513.1"/>
    <property type="molecule type" value="Genomic_DNA"/>
</dbReference>
<dbReference type="Gene3D" id="3.30.1150.10">
    <property type="match status" value="1"/>
</dbReference>
<reference evidence="2" key="1">
    <citation type="submission" date="2018-09" db="EMBL/GenBank/DDBJ databases">
        <authorList>
            <person name="Livingstone P.G."/>
            <person name="Whitworth D.E."/>
        </authorList>
    </citation>
    <scope>NUCLEOTIDE SEQUENCE [LARGE SCALE GENOMIC DNA]</scope>
    <source>
        <strain evidence="2">CA054A</strain>
    </source>
</reference>
<accession>A0A3A8JVB9</accession>
<organism evidence="1 2">
    <name type="scientific">Corallococcus terminator</name>
    <dbReference type="NCBI Taxonomy" id="2316733"/>
    <lineage>
        <taxon>Bacteria</taxon>
        <taxon>Pseudomonadati</taxon>
        <taxon>Myxococcota</taxon>
        <taxon>Myxococcia</taxon>
        <taxon>Myxococcales</taxon>
        <taxon>Cystobacterineae</taxon>
        <taxon>Myxococcaceae</taxon>
        <taxon>Corallococcus</taxon>
    </lineage>
</organism>